<dbReference type="InterPro" id="IPR006199">
    <property type="entry name" value="LexA_DNA-bd_dom"/>
</dbReference>
<feature type="domain" description="LexA repressor DNA-binding" evidence="1">
    <location>
        <begin position="1"/>
        <end position="63"/>
    </location>
</feature>
<dbReference type="Gene3D" id="1.10.10.10">
    <property type="entry name" value="Winged helix-like DNA-binding domain superfamily/Winged helix DNA-binding domain"/>
    <property type="match status" value="1"/>
</dbReference>
<dbReference type="InterPro" id="IPR036388">
    <property type="entry name" value="WH-like_DNA-bd_sf"/>
</dbReference>
<keyword evidence="3" id="KW-0378">Hydrolase</keyword>
<dbReference type="PANTHER" id="PTHR41878">
    <property type="entry name" value="LEXA REPRESSOR-RELATED"/>
    <property type="match status" value="1"/>
</dbReference>
<dbReference type="InterPro" id="IPR012912">
    <property type="entry name" value="Plasmid_pRiA4b_Orf3-like"/>
</dbReference>
<gene>
    <name evidence="3" type="primary">lexA_1</name>
    <name evidence="3" type="ORF">Pla8534_02590</name>
</gene>
<dbReference type="RefSeq" id="WP_145048528.1">
    <property type="nucleotide sequence ID" value="NZ_CP036433.1"/>
</dbReference>
<name>A0A518DL05_9BACT</name>
<organism evidence="3 4">
    <name type="scientific">Lignipirellula cremea</name>
    <dbReference type="NCBI Taxonomy" id="2528010"/>
    <lineage>
        <taxon>Bacteria</taxon>
        <taxon>Pseudomonadati</taxon>
        <taxon>Planctomycetota</taxon>
        <taxon>Planctomycetia</taxon>
        <taxon>Pirellulales</taxon>
        <taxon>Pirellulaceae</taxon>
        <taxon>Lignipirellula</taxon>
    </lineage>
</organism>
<dbReference type="EC" id="3.4.21.88" evidence="3"/>
<dbReference type="Gene3D" id="3.10.290.30">
    <property type="entry name" value="MM3350-like"/>
    <property type="match status" value="1"/>
</dbReference>
<keyword evidence="4" id="KW-1185">Reference proteome</keyword>
<dbReference type="SUPFAM" id="SSF46785">
    <property type="entry name" value="Winged helix' DNA-binding domain"/>
    <property type="match status" value="1"/>
</dbReference>
<dbReference type="InterPro" id="IPR024047">
    <property type="entry name" value="MM3350-like_sf"/>
</dbReference>
<dbReference type="GO" id="GO:0006508">
    <property type="term" value="P:proteolysis"/>
    <property type="evidence" value="ECO:0007669"/>
    <property type="project" value="InterPro"/>
</dbReference>
<dbReference type="PANTHER" id="PTHR41878:SF1">
    <property type="entry name" value="TNPR PROTEIN"/>
    <property type="match status" value="1"/>
</dbReference>
<dbReference type="Pfam" id="PF07929">
    <property type="entry name" value="PRiA4_ORF3"/>
    <property type="match status" value="1"/>
</dbReference>
<dbReference type="Pfam" id="PF01726">
    <property type="entry name" value="LexA_DNA_bind"/>
    <property type="match status" value="1"/>
</dbReference>
<dbReference type="Proteomes" id="UP000317648">
    <property type="component" value="Chromosome"/>
</dbReference>
<dbReference type="AlphaFoldDB" id="A0A518DL05"/>
<sequence>MSDFTPTQGRYLAYIHRYIEGFGLPPAESEIAEAVGVSPPSVNQMMKTLEKKGLIRRQPGVARSIEILIDPDTLPPWKGKRITRTVTEWVRVRPPAESLPADTKVYRLKITLRGASPPIWRRIETTDVTLGKLHELIQTAMGWTNSHLHQFEVGDLRLMDSRLFMDDFQDLGAMDYAGVRLSHLLAPQGSKKQLIYLYDFGDGWEHKVTLEAVSLVEPGVSYPRCTGGKRACPPEDVGGVWGFVDFVAAVTDPDHSEHDAMLEWYGPFDPAAFDPKEATQQMKEGLPEW</sequence>
<evidence type="ECO:0000259" key="1">
    <source>
        <dbReference type="Pfam" id="PF01726"/>
    </source>
</evidence>
<dbReference type="OrthoDB" id="9801392at2"/>
<accession>A0A518DL05</accession>
<feature type="domain" description="Plasmid pRiA4b Orf3-like" evidence="2">
    <location>
        <begin position="104"/>
        <end position="276"/>
    </location>
</feature>
<dbReference type="KEGG" id="lcre:Pla8534_02590"/>
<dbReference type="InterPro" id="IPR036390">
    <property type="entry name" value="WH_DNA-bd_sf"/>
</dbReference>
<evidence type="ECO:0000313" key="3">
    <source>
        <dbReference type="EMBL" id="QDU92511.1"/>
    </source>
</evidence>
<dbReference type="EMBL" id="CP036433">
    <property type="protein sequence ID" value="QDU92511.1"/>
    <property type="molecule type" value="Genomic_DNA"/>
</dbReference>
<proteinExistence type="predicted"/>
<dbReference type="SUPFAM" id="SSF159941">
    <property type="entry name" value="MM3350-like"/>
    <property type="match status" value="1"/>
</dbReference>
<evidence type="ECO:0000313" key="4">
    <source>
        <dbReference type="Proteomes" id="UP000317648"/>
    </source>
</evidence>
<evidence type="ECO:0000259" key="2">
    <source>
        <dbReference type="Pfam" id="PF07929"/>
    </source>
</evidence>
<dbReference type="GO" id="GO:0004252">
    <property type="term" value="F:serine-type endopeptidase activity"/>
    <property type="evidence" value="ECO:0007669"/>
    <property type="project" value="UniProtKB-EC"/>
</dbReference>
<reference evidence="3 4" key="1">
    <citation type="submission" date="2019-02" db="EMBL/GenBank/DDBJ databases">
        <title>Deep-cultivation of Planctomycetes and their phenomic and genomic characterization uncovers novel biology.</title>
        <authorList>
            <person name="Wiegand S."/>
            <person name="Jogler M."/>
            <person name="Boedeker C."/>
            <person name="Pinto D."/>
            <person name="Vollmers J."/>
            <person name="Rivas-Marin E."/>
            <person name="Kohn T."/>
            <person name="Peeters S.H."/>
            <person name="Heuer A."/>
            <person name="Rast P."/>
            <person name="Oberbeckmann S."/>
            <person name="Bunk B."/>
            <person name="Jeske O."/>
            <person name="Meyerdierks A."/>
            <person name="Storesund J.E."/>
            <person name="Kallscheuer N."/>
            <person name="Luecker S."/>
            <person name="Lage O.M."/>
            <person name="Pohl T."/>
            <person name="Merkel B.J."/>
            <person name="Hornburger P."/>
            <person name="Mueller R.-W."/>
            <person name="Bruemmer F."/>
            <person name="Labrenz M."/>
            <person name="Spormann A.M."/>
            <person name="Op den Camp H."/>
            <person name="Overmann J."/>
            <person name="Amann R."/>
            <person name="Jetten M.S.M."/>
            <person name="Mascher T."/>
            <person name="Medema M.H."/>
            <person name="Devos D.P."/>
            <person name="Kaster A.-K."/>
            <person name="Ovreas L."/>
            <person name="Rohde M."/>
            <person name="Galperin M.Y."/>
            <person name="Jogler C."/>
        </authorList>
    </citation>
    <scope>NUCLEOTIDE SEQUENCE [LARGE SCALE GENOMIC DNA]</scope>
    <source>
        <strain evidence="3 4">Pla85_3_4</strain>
    </source>
</reference>
<protein>
    <submittedName>
        <fullName evidence="3">LexA repressor</fullName>
        <ecNumber evidence="3">3.4.21.88</ecNumber>
    </submittedName>
</protein>